<gene>
    <name evidence="2" type="ORF">METZ01_LOCUS502592</name>
</gene>
<feature type="domain" description="Sugar 3,4-ketoisomerase QdtA cupin" evidence="1">
    <location>
        <begin position="6"/>
        <end position="44"/>
    </location>
</feature>
<dbReference type="AlphaFoldDB" id="A0A383E0U9"/>
<dbReference type="SUPFAM" id="SSF51182">
    <property type="entry name" value="RmlC-like cupins"/>
    <property type="match status" value="1"/>
</dbReference>
<accession>A0A383E0U9</accession>
<dbReference type="InterPro" id="IPR008894">
    <property type="entry name" value="QdtA_cupin_dom"/>
</dbReference>
<sequence length="45" mass="5271">MSTVRDICWIDLPSFQDSRGILTAIEGSIDVPFEIKRIFYMYEIT</sequence>
<evidence type="ECO:0000259" key="1">
    <source>
        <dbReference type="Pfam" id="PF05523"/>
    </source>
</evidence>
<name>A0A383E0U9_9ZZZZ</name>
<feature type="non-terminal residue" evidence="2">
    <location>
        <position position="45"/>
    </location>
</feature>
<protein>
    <recommendedName>
        <fullName evidence="1">Sugar 3,4-ketoisomerase QdtA cupin domain-containing protein</fullName>
    </recommendedName>
</protein>
<evidence type="ECO:0000313" key="2">
    <source>
        <dbReference type="EMBL" id="SVE49738.1"/>
    </source>
</evidence>
<organism evidence="2">
    <name type="scientific">marine metagenome</name>
    <dbReference type="NCBI Taxonomy" id="408172"/>
    <lineage>
        <taxon>unclassified sequences</taxon>
        <taxon>metagenomes</taxon>
        <taxon>ecological metagenomes</taxon>
    </lineage>
</organism>
<reference evidence="2" key="1">
    <citation type="submission" date="2018-05" db="EMBL/GenBank/DDBJ databases">
        <authorList>
            <person name="Lanie J.A."/>
            <person name="Ng W.-L."/>
            <person name="Kazmierczak K.M."/>
            <person name="Andrzejewski T.M."/>
            <person name="Davidsen T.M."/>
            <person name="Wayne K.J."/>
            <person name="Tettelin H."/>
            <person name="Glass J.I."/>
            <person name="Rusch D."/>
            <person name="Podicherti R."/>
            <person name="Tsui H.-C.T."/>
            <person name="Winkler M.E."/>
        </authorList>
    </citation>
    <scope>NUCLEOTIDE SEQUENCE</scope>
</reference>
<dbReference type="Pfam" id="PF05523">
    <property type="entry name" value="FdtA"/>
    <property type="match status" value="1"/>
</dbReference>
<dbReference type="EMBL" id="UINC01221413">
    <property type="protein sequence ID" value="SVE49738.1"/>
    <property type="molecule type" value="Genomic_DNA"/>
</dbReference>
<dbReference type="Gene3D" id="2.60.120.10">
    <property type="entry name" value="Jelly Rolls"/>
    <property type="match status" value="1"/>
</dbReference>
<dbReference type="InterPro" id="IPR014710">
    <property type="entry name" value="RmlC-like_jellyroll"/>
</dbReference>
<proteinExistence type="predicted"/>
<dbReference type="InterPro" id="IPR011051">
    <property type="entry name" value="RmlC_Cupin_sf"/>
</dbReference>